<keyword evidence="2" id="KW-0418">Kinase</keyword>
<organism evidence="2 3">
    <name type="scientific">Phtheirospermum japonicum</name>
    <dbReference type="NCBI Taxonomy" id="374723"/>
    <lineage>
        <taxon>Eukaryota</taxon>
        <taxon>Viridiplantae</taxon>
        <taxon>Streptophyta</taxon>
        <taxon>Embryophyta</taxon>
        <taxon>Tracheophyta</taxon>
        <taxon>Spermatophyta</taxon>
        <taxon>Magnoliopsida</taxon>
        <taxon>eudicotyledons</taxon>
        <taxon>Gunneridae</taxon>
        <taxon>Pentapetalae</taxon>
        <taxon>asterids</taxon>
        <taxon>lamiids</taxon>
        <taxon>Lamiales</taxon>
        <taxon>Orobanchaceae</taxon>
        <taxon>Orobanchaceae incertae sedis</taxon>
        <taxon>Phtheirospermum</taxon>
    </lineage>
</organism>
<evidence type="ECO:0000313" key="3">
    <source>
        <dbReference type="Proteomes" id="UP000653305"/>
    </source>
</evidence>
<dbReference type="Gene3D" id="3.30.310.80">
    <property type="entry name" value="Kinase associated domain 1, KA1"/>
    <property type="match status" value="1"/>
</dbReference>
<dbReference type="InterPro" id="IPR004041">
    <property type="entry name" value="NAF_dom"/>
</dbReference>
<dbReference type="GO" id="GO:0016301">
    <property type="term" value="F:kinase activity"/>
    <property type="evidence" value="ECO:0007669"/>
    <property type="project" value="UniProtKB-KW"/>
</dbReference>
<dbReference type="AlphaFoldDB" id="A0A830D635"/>
<name>A0A830D635_9LAMI</name>
<gene>
    <name evidence="2" type="ORF">PHJA_002676000</name>
</gene>
<proteinExistence type="predicted"/>
<protein>
    <submittedName>
        <fullName evidence="2">Cbl-interacting protein kinase 32</fullName>
    </submittedName>
</protein>
<sequence length="117" mass="13821">MNTFELISMSKGLNLGNLFDAEQGYKRETRFTSKCPANEIINKIEQAAKPLDFGVQKKNYKMRLENLKSRTKKAILMSLLRFFKLARLYTWSRLEKQRETLWSSTRYTSLKGLIYKN</sequence>
<dbReference type="Pfam" id="PF03822">
    <property type="entry name" value="NAF"/>
    <property type="match status" value="1"/>
</dbReference>
<evidence type="ECO:0000313" key="2">
    <source>
        <dbReference type="EMBL" id="GFQ05319.1"/>
    </source>
</evidence>
<accession>A0A830D635</accession>
<reference evidence="2" key="1">
    <citation type="submission" date="2020-07" db="EMBL/GenBank/DDBJ databases">
        <title>Ethylene signaling mediates host invasion by parasitic plants.</title>
        <authorList>
            <person name="Yoshida S."/>
        </authorList>
    </citation>
    <scope>NUCLEOTIDE SEQUENCE</scope>
    <source>
        <strain evidence="2">Okayama</strain>
    </source>
</reference>
<dbReference type="PROSITE" id="PS50816">
    <property type="entry name" value="NAF"/>
    <property type="match status" value="1"/>
</dbReference>
<dbReference type="InterPro" id="IPR018451">
    <property type="entry name" value="NAF/FISL_domain"/>
</dbReference>
<dbReference type="GO" id="GO:0007165">
    <property type="term" value="P:signal transduction"/>
    <property type="evidence" value="ECO:0007669"/>
    <property type="project" value="InterPro"/>
</dbReference>
<evidence type="ECO:0000259" key="1">
    <source>
        <dbReference type="PROSITE" id="PS50816"/>
    </source>
</evidence>
<dbReference type="OrthoDB" id="1927112at2759"/>
<comment type="caution">
    <text evidence="2">The sequence shown here is derived from an EMBL/GenBank/DDBJ whole genome shotgun (WGS) entry which is preliminary data.</text>
</comment>
<keyword evidence="3" id="KW-1185">Reference proteome</keyword>
<dbReference type="EMBL" id="BMAC01001045">
    <property type="protein sequence ID" value="GFQ05319.1"/>
    <property type="molecule type" value="Genomic_DNA"/>
</dbReference>
<dbReference type="Proteomes" id="UP000653305">
    <property type="component" value="Unassembled WGS sequence"/>
</dbReference>
<feature type="domain" description="NAF" evidence="1">
    <location>
        <begin position="1"/>
        <end position="20"/>
    </location>
</feature>
<dbReference type="CDD" id="cd12195">
    <property type="entry name" value="CIPK_C"/>
    <property type="match status" value="1"/>
</dbReference>
<keyword evidence="2" id="KW-0808">Transferase</keyword>